<evidence type="ECO:0000256" key="3">
    <source>
        <dbReference type="ARBA" id="ARBA00022679"/>
    </source>
</evidence>
<dbReference type="SUPFAM" id="SSF53448">
    <property type="entry name" value="Nucleotide-diphospho-sugar transferases"/>
    <property type="match status" value="1"/>
</dbReference>
<dbReference type="EC" id="2.4.-.-" evidence="5"/>
<dbReference type="Pfam" id="PF00535">
    <property type="entry name" value="Glycos_transf_2"/>
    <property type="match status" value="1"/>
</dbReference>
<dbReference type="RefSeq" id="WP_350344114.1">
    <property type="nucleotide sequence ID" value="NZ_CP158367.1"/>
</dbReference>
<keyword evidence="2 5" id="KW-0328">Glycosyltransferase</keyword>
<keyword evidence="3 5" id="KW-0808">Transferase</keyword>
<dbReference type="PANTHER" id="PTHR43630:SF1">
    <property type="entry name" value="POLY-BETA-1,6-N-ACETYL-D-GLUCOSAMINE SYNTHASE"/>
    <property type="match status" value="1"/>
</dbReference>
<evidence type="ECO:0000313" key="5">
    <source>
        <dbReference type="EMBL" id="XBX75369.1"/>
    </source>
</evidence>
<evidence type="ECO:0000259" key="4">
    <source>
        <dbReference type="Pfam" id="PF00535"/>
    </source>
</evidence>
<accession>A0AAU7VMS0</accession>
<reference evidence="5" key="2">
    <citation type="submission" date="2024-06" db="EMBL/GenBank/DDBJ databases">
        <authorList>
            <person name="Petrova K.O."/>
            <person name="Toshchakov S.V."/>
            <person name="Boltjanskaja Y.V."/>
            <person name="Kevbrin V."/>
        </authorList>
    </citation>
    <scope>NUCLEOTIDE SEQUENCE</scope>
    <source>
        <strain evidence="5">Z-910T</strain>
    </source>
</reference>
<protein>
    <submittedName>
        <fullName evidence="5">Glycosyltransferase</fullName>
        <ecNumber evidence="5">2.4.-.-</ecNumber>
    </submittedName>
</protein>
<evidence type="ECO:0000256" key="1">
    <source>
        <dbReference type="ARBA" id="ARBA00006739"/>
    </source>
</evidence>
<sequence length="158" mass="18194">MMGKIILLLLALYGFWSILNAIYEKKLSTKKSNANLSVLLITSNWEEKAEKVIRYLANQNYFNRHPLTPADVVVIDKGSKDNTLQILKQLARNYSFLKVIDGKKNNYSKILQYGKEKCHGEVVILFDQDDFSSLEELEKAIKFYFSYPNCKLSGSNEN</sequence>
<dbReference type="GO" id="GO:0016757">
    <property type="term" value="F:glycosyltransferase activity"/>
    <property type="evidence" value="ECO:0007669"/>
    <property type="project" value="UniProtKB-KW"/>
</dbReference>
<reference evidence="5" key="1">
    <citation type="journal article" date="2013" name="Extremophiles">
        <title>Proteinivorax tanatarense gen. nov., sp. nov., an anaerobic, haloalkaliphilic, proteolytic bacterium isolated from a decaying algal bloom, and proposal of Proteinivoraceae fam. nov.</title>
        <authorList>
            <person name="Kevbrin V."/>
            <person name="Boltyanskaya Y."/>
            <person name="Zhilina T."/>
            <person name="Kolganova T."/>
            <person name="Lavrentjeva E."/>
            <person name="Kuznetsov B."/>
        </authorList>
    </citation>
    <scope>NUCLEOTIDE SEQUENCE</scope>
    <source>
        <strain evidence="5">Z-910T</strain>
    </source>
</reference>
<dbReference type="EMBL" id="CP158367">
    <property type="protein sequence ID" value="XBX75369.1"/>
    <property type="molecule type" value="Genomic_DNA"/>
</dbReference>
<dbReference type="PANTHER" id="PTHR43630">
    <property type="entry name" value="POLY-BETA-1,6-N-ACETYL-D-GLUCOSAMINE SYNTHASE"/>
    <property type="match status" value="1"/>
</dbReference>
<gene>
    <name evidence="5" type="ORF">PRVXT_000488</name>
</gene>
<evidence type="ECO:0000256" key="2">
    <source>
        <dbReference type="ARBA" id="ARBA00022676"/>
    </source>
</evidence>
<dbReference type="InterPro" id="IPR029044">
    <property type="entry name" value="Nucleotide-diphossugar_trans"/>
</dbReference>
<organism evidence="5">
    <name type="scientific">Proteinivorax tanatarense</name>
    <dbReference type="NCBI Taxonomy" id="1260629"/>
    <lineage>
        <taxon>Bacteria</taxon>
        <taxon>Bacillati</taxon>
        <taxon>Bacillota</taxon>
        <taxon>Clostridia</taxon>
        <taxon>Eubacteriales</taxon>
        <taxon>Proteinivoracaceae</taxon>
        <taxon>Proteinivorax</taxon>
    </lineage>
</organism>
<dbReference type="AlphaFoldDB" id="A0AAU7VMS0"/>
<comment type="similarity">
    <text evidence="1">Belongs to the glycosyltransferase 2 family.</text>
</comment>
<dbReference type="InterPro" id="IPR001173">
    <property type="entry name" value="Glyco_trans_2-like"/>
</dbReference>
<dbReference type="Gene3D" id="3.90.550.10">
    <property type="entry name" value="Spore Coat Polysaccharide Biosynthesis Protein SpsA, Chain A"/>
    <property type="match status" value="1"/>
</dbReference>
<feature type="domain" description="Glycosyltransferase 2-like" evidence="4">
    <location>
        <begin position="37"/>
        <end position="144"/>
    </location>
</feature>
<name>A0AAU7VMS0_9FIRM</name>
<proteinExistence type="inferred from homology"/>